<dbReference type="PROSITE" id="PS50863">
    <property type="entry name" value="B3"/>
    <property type="match status" value="2"/>
</dbReference>
<comment type="subcellular location">
    <subcellularLocation>
        <location evidence="1">Nucleus</location>
    </subcellularLocation>
</comment>
<dbReference type="EMBL" id="OZ075140">
    <property type="protein sequence ID" value="CAL5028169.1"/>
    <property type="molecule type" value="Genomic_DNA"/>
</dbReference>
<keyword evidence="2" id="KW-0805">Transcription regulation</keyword>
<proteinExistence type="predicted"/>
<gene>
    <name evidence="8" type="ORF">URODEC1_LOCUS79763</name>
</gene>
<keyword evidence="4" id="KW-0804">Transcription</keyword>
<dbReference type="InterPro" id="IPR003340">
    <property type="entry name" value="B3_DNA-bd"/>
</dbReference>
<protein>
    <recommendedName>
        <fullName evidence="7">TF-B3 domain-containing protein</fullName>
    </recommendedName>
</protein>
<dbReference type="SMART" id="SM01019">
    <property type="entry name" value="B3"/>
    <property type="match status" value="3"/>
</dbReference>
<dbReference type="PANTHER" id="PTHR31674:SF86">
    <property type="entry name" value="B3 DOMAIN-CONTAINING PROTEIN OS04G0347400-RELATED"/>
    <property type="match status" value="1"/>
</dbReference>
<evidence type="ECO:0000313" key="8">
    <source>
        <dbReference type="EMBL" id="CAL5028169.1"/>
    </source>
</evidence>
<dbReference type="SUPFAM" id="SSF101936">
    <property type="entry name" value="DNA-binding pseudobarrel domain"/>
    <property type="match status" value="3"/>
</dbReference>
<reference evidence="8" key="1">
    <citation type="submission" date="2024-10" db="EMBL/GenBank/DDBJ databases">
        <authorList>
            <person name="Ryan C."/>
        </authorList>
    </citation>
    <scope>NUCLEOTIDE SEQUENCE [LARGE SCALE GENOMIC DNA]</scope>
</reference>
<feature type="region of interest" description="Disordered" evidence="6">
    <location>
        <begin position="399"/>
        <end position="441"/>
    </location>
</feature>
<evidence type="ECO:0000256" key="4">
    <source>
        <dbReference type="ARBA" id="ARBA00023163"/>
    </source>
</evidence>
<accession>A0ABC9CZ99</accession>
<organism evidence="8 9">
    <name type="scientific">Urochloa decumbens</name>
    <dbReference type="NCBI Taxonomy" id="240449"/>
    <lineage>
        <taxon>Eukaryota</taxon>
        <taxon>Viridiplantae</taxon>
        <taxon>Streptophyta</taxon>
        <taxon>Embryophyta</taxon>
        <taxon>Tracheophyta</taxon>
        <taxon>Spermatophyta</taxon>
        <taxon>Magnoliopsida</taxon>
        <taxon>Liliopsida</taxon>
        <taxon>Poales</taxon>
        <taxon>Poaceae</taxon>
        <taxon>PACMAD clade</taxon>
        <taxon>Panicoideae</taxon>
        <taxon>Panicodae</taxon>
        <taxon>Paniceae</taxon>
        <taxon>Melinidinae</taxon>
        <taxon>Urochloa</taxon>
    </lineage>
</organism>
<dbReference type="Pfam" id="PF02362">
    <property type="entry name" value="B3"/>
    <property type="match status" value="3"/>
</dbReference>
<feature type="domain" description="TF-B3" evidence="7">
    <location>
        <begin position="299"/>
        <end position="395"/>
    </location>
</feature>
<dbReference type="GO" id="GO:0003677">
    <property type="term" value="F:DNA binding"/>
    <property type="evidence" value="ECO:0007669"/>
    <property type="project" value="UniProtKB-KW"/>
</dbReference>
<keyword evidence="3" id="KW-0238">DNA-binding</keyword>
<dbReference type="CDD" id="cd10017">
    <property type="entry name" value="B3_DNA"/>
    <property type="match status" value="2"/>
</dbReference>
<feature type="compositionally biased region" description="Polar residues" evidence="6">
    <location>
        <begin position="400"/>
        <end position="415"/>
    </location>
</feature>
<evidence type="ECO:0000256" key="2">
    <source>
        <dbReference type="ARBA" id="ARBA00023015"/>
    </source>
</evidence>
<keyword evidence="5" id="KW-0539">Nucleus</keyword>
<evidence type="ECO:0000256" key="1">
    <source>
        <dbReference type="ARBA" id="ARBA00004123"/>
    </source>
</evidence>
<evidence type="ECO:0000256" key="5">
    <source>
        <dbReference type="ARBA" id="ARBA00023242"/>
    </source>
</evidence>
<dbReference type="GO" id="GO:0005634">
    <property type="term" value="C:nucleus"/>
    <property type="evidence" value="ECO:0007669"/>
    <property type="project" value="UniProtKB-SubCell"/>
</dbReference>
<keyword evidence="9" id="KW-1185">Reference proteome</keyword>
<evidence type="ECO:0000259" key="7">
    <source>
        <dbReference type="PROSITE" id="PS50863"/>
    </source>
</evidence>
<feature type="compositionally biased region" description="Polar residues" evidence="6">
    <location>
        <begin position="426"/>
        <end position="441"/>
    </location>
</feature>
<sequence length="441" mass="48563">MASCGSHGGAGRKHLRVLLPFTHDSLRIPDELASEIDAGEAFVVAPFGKGRVRCVEVGEDGDGAFLGRGWPEFAAACGAGAGWFLVLRHHGGGVLTVKVFDATRCLRELATRPLPATEEPMSNTDASRRPQFISVLAPDSMEKLPIPAKFVQNYISKGHMNNSIAVLLGPLGKICQVELKMNGPDTIFSGGWSQFLALNGITEADCLLLRYERNMTFTVKVFGPNGCKMESKHNGARMQQISTLPDIEKQQELSSACIEKCERKKDRLCSEEQKKPKAPMTSLKASLHKKSFYEIGPPSWIKKVINTSTLEHHLSLAKDFCSAIGLQEPCIITLKTSMDCTESWQVHGRTGTNCSYIIKYGWKRFCLENSLKEGDMCTFYVVETTLWHVVITRCKEKQETPSAASSKRKSNTYISSGEEPKGPNGSMISSKKASSNRKCSF</sequence>
<dbReference type="AlphaFoldDB" id="A0ABC9CZ99"/>
<dbReference type="PANTHER" id="PTHR31674">
    <property type="entry name" value="B3 DOMAIN-CONTAINING PROTEIN REM-LIKE 3-RELATED"/>
    <property type="match status" value="1"/>
</dbReference>
<evidence type="ECO:0000256" key="3">
    <source>
        <dbReference type="ARBA" id="ARBA00023125"/>
    </source>
</evidence>
<dbReference type="InterPro" id="IPR039218">
    <property type="entry name" value="REM_fam"/>
</dbReference>
<dbReference type="Proteomes" id="UP001497457">
    <property type="component" value="Chromosome 30rd"/>
</dbReference>
<dbReference type="Gene3D" id="2.40.330.10">
    <property type="entry name" value="DNA-binding pseudobarrel domain"/>
    <property type="match status" value="3"/>
</dbReference>
<evidence type="ECO:0000313" key="9">
    <source>
        <dbReference type="Proteomes" id="UP001497457"/>
    </source>
</evidence>
<name>A0ABC9CZ99_9POAL</name>
<dbReference type="InterPro" id="IPR015300">
    <property type="entry name" value="DNA-bd_pseudobarrel_sf"/>
</dbReference>
<feature type="domain" description="TF-B3" evidence="7">
    <location>
        <begin position="129"/>
        <end position="225"/>
    </location>
</feature>
<evidence type="ECO:0000256" key="6">
    <source>
        <dbReference type="SAM" id="MobiDB-lite"/>
    </source>
</evidence>